<dbReference type="Proteomes" id="UP000325811">
    <property type="component" value="Chromosome I"/>
</dbReference>
<evidence type="ECO:0000313" key="2">
    <source>
        <dbReference type="Proteomes" id="UP000325811"/>
    </source>
</evidence>
<reference evidence="1 2" key="1">
    <citation type="submission" date="2019-08" db="EMBL/GenBank/DDBJ databases">
        <authorList>
            <person name="Herpell B J."/>
        </authorList>
    </citation>
    <scope>NUCLEOTIDE SEQUENCE [LARGE SCALE GENOMIC DNA]</scope>
    <source>
        <strain evidence="2">Msb3</strain>
    </source>
</reference>
<gene>
    <name evidence="1" type="ORF">PDMSB3_1922</name>
</gene>
<organism evidence="1 2">
    <name type="scientific">Paraburkholderia dioscoreae</name>
    <dbReference type="NCBI Taxonomy" id="2604047"/>
    <lineage>
        <taxon>Bacteria</taxon>
        <taxon>Pseudomonadati</taxon>
        <taxon>Pseudomonadota</taxon>
        <taxon>Betaproteobacteria</taxon>
        <taxon>Burkholderiales</taxon>
        <taxon>Burkholderiaceae</taxon>
        <taxon>Paraburkholderia</taxon>
    </lineage>
</organism>
<sequence length="27" mass="2934">MLSFVLSAVLAFILYGMCVLLDKLTTA</sequence>
<dbReference type="EMBL" id="LR699553">
    <property type="protein sequence ID" value="VVD28378.1"/>
    <property type="molecule type" value="Genomic_DNA"/>
</dbReference>
<name>A0A5Q4ZCX9_9BURK</name>
<proteinExistence type="predicted"/>
<accession>A0A5Q4ZCX9</accession>
<keyword evidence="2" id="KW-1185">Reference proteome</keyword>
<protein>
    <submittedName>
        <fullName evidence="1">Uncharacterized protein</fullName>
    </submittedName>
</protein>
<dbReference type="KEGG" id="pdio:PDMSB3_1922"/>
<dbReference type="AlphaFoldDB" id="A0A5Q4ZCX9"/>
<evidence type="ECO:0000313" key="1">
    <source>
        <dbReference type="EMBL" id="VVD28378.1"/>
    </source>
</evidence>